<dbReference type="CDD" id="cd12087">
    <property type="entry name" value="TM_EGFR-like"/>
    <property type="match status" value="1"/>
</dbReference>
<evidence type="ECO:0000313" key="6">
    <source>
        <dbReference type="EMBL" id="KAF2168665.1"/>
    </source>
</evidence>
<proteinExistence type="predicted"/>
<evidence type="ECO:0000256" key="1">
    <source>
        <dbReference type="ARBA" id="ARBA00022737"/>
    </source>
</evidence>
<reference evidence="6" key="1">
    <citation type="journal article" date="2020" name="Stud. Mycol.">
        <title>101 Dothideomycetes genomes: a test case for predicting lifestyles and emergence of pathogens.</title>
        <authorList>
            <person name="Haridas S."/>
            <person name="Albert R."/>
            <person name="Binder M."/>
            <person name="Bloem J."/>
            <person name="Labutti K."/>
            <person name="Salamov A."/>
            <person name="Andreopoulos B."/>
            <person name="Baker S."/>
            <person name="Barry K."/>
            <person name="Bills G."/>
            <person name="Bluhm B."/>
            <person name="Cannon C."/>
            <person name="Castanera R."/>
            <person name="Culley D."/>
            <person name="Daum C."/>
            <person name="Ezra D."/>
            <person name="Gonzalez J."/>
            <person name="Henrissat B."/>
            <person name="Kuo A."/>
            <person name="Liang C."/>
            <person name="Lipzen A."/>
            <person name="Lutzoni F."/>
            <person name="Magnuson J."/>
            <person name="Mondo S."/>
            <person name="Nolan M."/>
            <person name="Ohm R."/>
            <person name="Pangilinan J."/>
            <person name="Park H.-J."/>
            <person name="Ramirez L."/>
            <person name="Alfaro M."/>
            <person name="Sun H."/>
            <person name="Tritt A."/>
            <person name="Yoshinaga Y."/>
            <person name="Zwiers L.-H."/>
            <person name="Turgeon B."/>
            <person name="Goodwin S."/>
            <person name="Spatafora J."/>
            <person name="Crous P."/>
            <person name="Grigoriev I."/>
        </authorList>
    </citation>
    <scope>NUCLEOTIDE SEQUENCE</scope>
    <source>
        <strain evidence="6">ATCC 36951</strain>
    </source>
</reference>
<feature type="region of interest" description="Disordered" evidence="3">
    <location>
        <begin position="452"/>
        <end position="474"/>
    </location>
</feature>
<dbReference type="AlphaFoldDB" id="A0A6A6CNF1"/>
<feature type="transmembrane region" description="Helical" evidence="4">
    <location>
        <begin position="478"/>
        <end position="503"/>
    </location>
</feature>
<evidence type="ECO:0000256" key="4">
    <source>
        <dbReference type="SAM" id="Phobius"/>
    </source>
</evidence>
<dbReference type="PANTHER" id="PTHR47435">
    <property type="entry name" value="KELCH REPEAT PROTEIN (AFU_ORTHOLOGUE AFUA_5G12780)"/>
    <property type="match status" value="1"/>
</dbReference>
<keyword evidence="2" id="KW-0408">Iron</keyword>
<feature type="region of interest" description="Disordered" evidence="3">
    <location>
        <begin position="559"/>
        <end position="655"/>
    </location>
</feature>
<feature type="compositionally biased region" description="Pro residues" evidence="3">
    <location>
        <begin position="590"/>
        <end position="606"/>
    </location>
</feature>
<keyword evidence="7" id="KW-1185">Reference proteome</keyword>
<keyword evidence="4" id="KW-1133">Transmembrane helix</keyword>
<dbReference type="GeneID" id="54559117"/>
<dbReference type="Pfam" id="PF24681">
    <property type="entry name" value="Kelch_KLHDC2_KLHL20_DRC7"/>
    <property type="match status" value="1"/>
</dbReference>
<dbReference type="PANTHER" id="PTHR47435:SF4">
    <property type="entry name" value="KELCH REPEAT PROTEIN (AFU_ORTHOLOGUE AFUA_5G12780)"/>
    <property type="match status" value="1"/>
</dbReference>
<accession>A0A6A6CNF1</accession>
<dbReference type="RefSeq" id="XP_033669554.1">
    <property type="nucleotide sequence ID" value="XM_033805845.1"/>
</dbReference>
<dbReference type="InterPro" id="IPR015915">
    <property type="entry name" value="Kelch-typ_b-propeller"/>
</dbReference>
<dbReference type="Proteomes" id="UP000799537">
    <property type="component" value="Unassembled WGS sequence"/>
</dbReference>
<organism evidence="6 7">
    <name type="scientific">Zasmidium cellare ATCC 36951</name>
    <dbReference type="NCBI Taxonomy" id="1080233"/>
    <lineage>
        <taxon>Eukaryota</taxon>
        <taxon>Fungi</taxon>
        <taxon>Dikarya</taxon>
        <taxon>Ascomycota</taxon>
        <taxon>Pezizomycotina</taxon>
        <taxon>Dothideomycetes</taxon>
        <taxon>Dothideomycetidae</taxon>
        <taxon>Mycosphaerellales</taxon>
        <taxon>Mycosphaerellaceae</taxon>
        <taxon>Zasmidium</taxon>
    </lineage>
</organism>
<dbReference type="GO" id="GO:0019760">
    <property type="term" value="P:glucosinolate metabolic process"/>
    <property type="evidence" value="ECO:0007669"/>
    <property type="project" value="UniProtKB-ARBA"/>
</dbReference>
<feature type="compositionally biased region" description="Polar residues" evidence="3">
    <location>
        <begin position="518"/>
        <end position="547"/>
    </location>
</feature>
<feature type="compositionally biased region" description="Polar residues" evidence="3">
    <location>
        <begin position="560"/>
        <end position="575"/>
    </location>
</feature>
<keyword evidence="4" id="KW-0812">Transmembrane</keyword>
<feature type="region of interest" description="Disordered" evidence="3">
    <location>
        <begin position="511"/>
        <end position="547"/>
    </location>
</feature>
<dbReference type="Gene3D" id="2.120.10.80">
    <property type="entry name" value="Kelch-type beta propeller"/>
    <property type="match status" value="2"/>
</dbReference>
<feature type="compositionally biased region" description="Polar residues" evidence="3">
    <location>
        <begin position="452"/>
        <end position="470"/>
    </location>
</feature>
<keyword evidence="1" id="KW-0677">Repeat</keyword>
<keyword evidence="4" id="KW-0472">Membrane</keyword>
<evidence type="ECO:0000256" key="2">
    <source>
        <dbReference type="ARBA" id="ARBA00023004"/>
    </source>
</evidence>
<name>A0A6A6CNF1_ZASCE</name>
<dbReference type="OrthoDB" id="3650246at2759"/>
<keyword evidence="5" id="KW-0732">Signal</keyword>
<feature type="signal peptide" evidence="5">
    <location>
        <begin position="1"/>
        <end position="26"/>
    </location>
</feature>
<feature type="chain" id="PRO_5025349989" evidence="5">
    <location>
        <begin position="27"/>
        <end position="655"/>
    </location>
</feature>
<evidence type="ECO:0000313" key="7">
    <source>
        <dbReference type="Proteomes" id="UP000799537"/>
    </source>
</evidence>
<gene>
    <name evidence="6" type="ORF">M409DRAFT_21406</name>
</gene>
<evidence type="ECO:0000256" key="5">
    <source>
        <dbReference type="SAM" id="SignalP"/>
    </source>
</evidence>
<dbReference type="EMBL" id="ML993590">
    <property type="protein sequence ID" value="KAF2168665.1"/>
    <property type="molecule type" value="Genomic_DNA"/>
</dbReference>
<dbReference type="SUPFAM" id="SSF117281">
    <property type="entry name" value="Kelch motif"/>
    <property type="match status" value="1"/>
</dbReference>
<evidence type="ECO:0000256" key="3">
    <source>
        <dbReference type="SAM" id="MobiDB-lite"/>
    </source>
</evidence>
<sequence length="655" mass="71668">MWHVSTKRFALVALAASFLLSTHALAQDQDKDQIDNFCRRFAHQSTWIDDKLYFDGGYIDYGSHIDGSTVNYTNTQLLWADTTTTTDDFFPPMHDDLTKPTNVPSVAGGTLWADEVNKLFYLYGGEYNSTSPPPQQFTLWLFDTIYNTWNETSTESPPTPNSFGASAVDQNKGTAYYYGGWKSNATEVGFPGAPRLESGLITFDLNTKEWGHSLFIDDTPRGEGALFYIPASDQGMLVYFGGVEQSSSGPNGTKGPSGVPMDTIWMFDIGSQVTYSQKTSGPTPGMRRRFCGGVSWPEDRSSFDVYLYGGLSLFEEAQGEGYGFDDVWVLSLPSFTWAVLDNSTQRPHHSLSCDVINQGQMIVMGGYFPNSSDVRCDSSPSRGMHNLNLGANDVDDAIWYRYQPNLTYYSRPTQLTEVIGGESTGDLTLKTPVGGFDSPDLGVYMGRLAQTGQRTPNRALSTSTSPTAKQSPGDGADVGAIVGGVIGAVAGLLIVLALVFLCWRRRQERAEQHATKEPNGSQVGNMSTIGDSTVYGSPGGQNKQDFSGRSWATLLGISSLRGSPENTPQPQQTKWQPVPVHQQPSAQQYYPPPPQAQPFYPTPPAPQQYSTEEHSPVVEMPSVRSPTNVEDVRMASYRNGGSPLARRTGGTIHEE</sequence>
<protein>
    <submittedName>
        <fullName evidence="6">Uncharacterized protein</fullName>
    </submittedName>
</protein>